<dbReference type="InterPro" id="IPR041916">
    <property type="entry name" value="Anti_sigma_zinc_sf"/>
</dbReference>
<keyword evidence="3" id="KW-1185">Reference proteome</keyword>
<evidence type="ECO:0000259" key="1">
    <source>
        <dbReference type="Pfam" id="PF12973"/>
    </source>
</evidence>
<organism evidence="2 3">
    <name type="scientific">Paragemmobacter kunshanensis</name>
    <dbReference type="NCBI Taxonomy" id="2583234"/>
    <lineage>
        <taxon>Bacteria</taxon>
        <taxon>Pseudomonadati</taxon>
        <taxon>Pseudomonadota</taxon>
        <taxon>Alphaproteobacteria</taxon>
        <taxon>Rhodobacterales</taxon>
        <taxon>Paracoccaceae</taxon>
        <taxon>Paragemmobacter</taxon>
    </lineage>
</organism>
<dbReference type="InterPro" id="IPR011051">
    <property type="entry name" value="RmlC_Cupin_sf"/>
</dbReference>
<sequence length="215" mass="23040">MTTIRHHLSEQLLTAYAAGELPEAFNLVVATHVSLCDDCRARLETLDALGGALLETADATPMSEDSLAACLDRIDGLSQATSRSPMRRHGIFPAPLADYVGGGVNKVKWRNLGMGVKQAILPTGKDASARLLYIPGGQAVPDHGHRGLELTLVLQGAFRDETDRFGPGDIEIADEAMQHTPVAEHGEVCICLAATDAPLKFNAIIPRLAQPFLRI</sequence>
<dbReference type="SUPFAM" id="SSF51182">
    <property type="entry name" value="RmlC-like cupins"/>
    <property type="match status" value="1"/>
</dbReference>
<dbReference type="Pfam" id="PF12973">
    <property type="entry name" value="Cupin_7"/>
    <property type="match status" value="1"/>
</dbReference>
<dbReference type="NCBIfam" id="TIGR02451">
    <property type="entry name" value="anti_sig_ChrR"/>
    <property type="match status" value="1"/>
</dbReference>
<name>A0A6M1TWA0_9RHOB</name>
<dbReference type="Proteomes" id="UP000474758">
    <property type="component" value="Unassembled WGS sequence"/>
</dbReference>
<comment type="caution">
    <text evidence="2">The sequence shown here is derived from an EMBL/GenBank/DDBJ whole genome shotgun (WGS) entry which is preliminary data.</text>
</comment>
<proteinExistence type="predicted"/>
<evidence type="ECO:0000313" key="2">
    <source>
        <dbReference type="EMBL" id="NGQ89524.1"/>
    </source>
</evidence>
<protein>
    <submittedName>
        <fullName evidence="2">Transcriptional regulator</fullName>
    </submittedName>
</protein>
<dbReference type="AlphaFoldDB" id="A0A6M1TWA0"/>
<dbReference type="InterPro" id="IPR025979">
    <property type="entry name" value="ChrR-like_cupin_dom"/>
</dbReference>
<feature type="domain" description="ChrR-like cupin" evidence="1">
    <location>
        <begin position="104"/>
        <end position="194"/>
    </location>
</feature>
<dbReference type="Gene3D" id="2.60.120.10">
    <property type="entry name" value="Jelly Rolls"/>
    <property type="match status" value="1"/>
</dbReference>
<gene>
    <name evidence="2" type="ORF">G5V65_01345</name>
</gene>
<accession>A0A6M1TWA0</accession>
<reference evidence="2 3" key="1">
    <citation type="submission" date="2020-02" db="EMBL/GenBank/DDBJ databases">
        <title>Rhodobacter translucens sp. nov., a novel bacterium isolated from activated sludge.</title>
        <authorList>
            <person name="Liu J."/>
        </authorList>
    </citation>
    <scope>NUCLEOTIDE SEQUENCE [LARGE SCALE GENOMIC DNA]</scope>
    <source>
        <strain evidence="2 3">HX-7-19</strain>
    </source>
</reference>
<evidence type="ECO:0000313" key="3">
    <source>
        <dbReference type="Proteomes" id="UP000474758"/>
    </source>
</evidence>
<dbReference type="Gene3D" id="1.10.10.1320">
    <property type="entry name" value="Anti-sigma factor, zinc-finger domain"/>
    <property type="match status" value="1"/>
</dbReference>
<dbReference type="EMBL" id="JAALFE010000001">
    <property type="protein sequence ID" value="NGQ89524.1"/>
    <property type="molecule type" value="Genomic_DNA"/>
</dbReference>
<dbReference type="InterPro" id="IPR014710">
    <property type="entry name" value="RmlC-like_jellyroll"/>
</dbReference>
<dbReference type="RefSeq" id="WP_165046615.1">
    <property type="nucleotide sequence ID" value="NZ_JAALFE010000001.1"/>
</dbReference>
<dbReference type="CDD" id="cd20301">
    <property type="entry name" value="cupin_ChrR"/>
    <property type="match status" value="1"/>
</dbReference>
<dbReference type="InterPro" id="IPR012807">
    <property type="entry name" value="Anti-sigma_ChrR"/>
</dbReference>